<dbReference type="OrthoDB" id="3064287at2759"/>
<evidence type="ECO:0000313" key="3">
    <source>
        <dbReference type="Proteomes" id="UP000054477"/>
    </source>
</evidence>
<accession>A0A0C9XDK1</accession>
<keyword evidence="1" id="KW-0812">Transmembrane</keyword>
<reference evidence="3" key="2">
    <citation type="submission" date="2015-01" db="EMBL/GenBank/DDBJ databases">
        <title>Evolutionary Origins and Diversification of the Mycorrhizal Mutualists.</title>
        <authorList>
            <consortium name="DOE Joint Genome Institute"/>
            <consortium name="Mycorrhizal Genomics Consortium"/>
            <person name="Kohler A."/>
            <person name="Kuo A."/>
            <person name="Nagy L.G."/>
            <person name="Floudas D."/>
            <person name="Copeland A."/>
            <person name="Barry K.W."/>
            <person name="Cichocki N."/>
            <person name="Veneault-Fourrey C."/>
            <person name="LaButti K."/>
            <person name="Lindquist E.A."/>
            <person name="Lipzen A."/>
            <person name="Lundell T."/>
            <person name="Morin E."/>
            <person name="Murat C."/>
            <person name="Riley R."/>
            <person name="Ohm R."/>
            <person name="Sun H."/>
            <person name="Tunlid A."/>
            <person name="Henrissat B."/>
            <person name="Grigoriev I.V."/>
            <person name="Hibbett D.S."/>
            <person name="Martin F."/>
        </authorList>
    </citation>
    <scope>NUCLEOTIDE SEQUENCE [LARGE SCALE GENOMIC DNA]</scope>
    <source>
        <strain evidence="3">LaAM-08-1</strain>
    </source>
</reference>
<reference evidence="2 3" key="1">
    <citation type="submission" date="2014-04" db="EMBL/GenBank/DDBJ databases">
        <authorList>
            <consortium name="DOE Joint Genome Institute"/>
            <person name="Kuo A."/>
            <person name="Kohler A."/>
            <person name="Nagy L.G."/>
            <person name="Floudas D."/>
            <person name="Copeland A."/>
            <person name="Barry K.W."/>
            <person name="Cichocki N."/>
            <person name="Veneault-Fourrey C."/>
            <person name="LaButti K."/>
            <person name="Lindquist E.A."/>
            <person name="Lipzen A."/>
            <person name="Lundell T."/>
            <person name="Morin E."/>
            <person name="Murat C."/>
            <person name="Sun H."/>
            <person name="Tunlid A."/>
            <person name="Henrissat B."/>
            <person name="Grigoriev I.V."/>
            <person name="Hibbett D.S."/>
            <person name="Martin F."/>
            <person name="Nordberg H.P."/>
            <person name="Cantor M.N."/>
            <person name="Hua S.X."/>
        </authorList>
    </citation>
    <scope>NUCLEOTIDE SEQUENCE [LARGE SCALE GENOMIC DNA]</scope>
    <source>
        <strain evidence="2 3">LaAM-08-1</strain>
    </source>
</reference>
<feature type="transmembrane region" description="Helical" evidence="1">
    <location>
        <begin position="111"/>
        <end position="129"/>
    </location>
</feature>
<feature type="transmembrane region" description="Helical" evidence="1">
    <location>
        <begin position="141"/>
        <end position="159"/>
    </location>
</feature>
<gene>
    <name evidence="2" type="ORF">K443DRAFT_679761</name>
</gene>
<protein>
    <submittedName>
        <fullName evidence="2">Uncharacterized protein</fullName>
    </submittedName>
</protein>
<dbReference type="HOGENOM" id="CLU_877350_0_0_1"/>
<keyword evidence="1" id="KW-0472">Membrane</keyword>
<feature type="transmembrane region" description="Helical" evidence="1">
    <location>
        <begin position="85"/>
        <end position="105"/>
    </location>
</feature>
<dbReference type="AlphaFoldDB" id="A0A0C9XDK1"/>
<feature type="transmembrane region" description="Helical" evidence="1">
    <location>
        <begin position="179"/>
        <end position="200"/>
    </location>
</feature>
<organism evidence="2 3">
    <name type="scientific">Laccaria amethystina LaAM-08-1</name>
    <dbReference type="NCBI Taxonomy" id="1095629"/>
    <lineage>
        <taxon>Eukaryota</taxon>
        <taxon>Fungi</taxon>
        <taxon>Dikarya</taxon>
        <taxon>Basidiomycota</taxon>
        <taxon>Agaricomycotina</taxon>
        <taxon>Agaricomycetes</taxon>
        <taxon>Agaricomycetidae</taxon>
        <taxon>Agaricales</taxon>
        <taxon>Agaricineae</taxon>
        <taxon>Hydnangiaceae</taxon>
        <taxon>Laccaria</taxon>
    </lineage>
</organism>
<sequence>MSEQILVTTQPTATAEPIVEQVAETIVHDSVTSVTTKEQSAPESLPLIALGLQQNAAPQQRQRTPSSFRYGFFRFLRIVNKIFSGLLRVFLIVLAGIGVVILFALSMGLSFGSVAANGAVMMLIGNGILRAAHLSHYTTNRVAAIIGAVGSLVAAPVIGIPLNCVTGNQQDENGRPSSWISYITTLLLGTLSGTLGAAILKHNYFNLEGTDVLHATRAGALGGAILGPGAIFLLPLVFLAIGIILSPLWIAMMFGVEWIYTKSSESWTDNSHSYSICYCVGTCGDDPEINAEMDHINAIQRRHRDFSNNNHSNAFWP</sequence>
<dbReference type="Proteomes" id="UP000054477">
    <property type="component" value="Unassembled WGS sequence"/>
</dbReference>
<evidence type="ECO:0000313" key="2">
    <source>
        <dbReference type="EMBL" id="KIJ99643.1"/>
    </source>
</evidence>
<feature type="transmembrane region" description="Helical" evidence="1">
    <location>
        <begin position="237"/>
        <end position="260"/>
    </location>
</feature>
<keyword evidence="1" id="KW-1133">Transmembrane helix</keyword>
<name>A0A0C9XDK1_9AGAR</name>
<dbReference type="EMBL" id="KN838642">
    <property type="protein sequence ID" value="KIJ99643.1"/>
    <property type="molecule type" value="Genomic_DNA"/>
</dbReference>
<evidence type="ECO:0000256" key="1">
    <source>
        <dbReference type="SAM" id="Phobius"/>
    </source>
</evidence>
<proteinExistence type="predicted"/>
<keyword evidence="3" id="KW-1185">Reference proteome</keyword>